<accession>A0A926JNY2</accession>
<protein>
    <submittedName>
        <fullName evidence="2">Uncharacterized protein</fullName>
    </submittedName>
</protein>
<evidence type="ECO:0000256" key="1">
    <source>
        <dbReference type="SAM" id="Phobius"/>
    </source>
</evidence>
<dbReference type="RefSeq" id="WP_187963856.1">
    <property type="nucleotide sequence ID" value="NZ_JACVDC010000002.1"/>
</dbReference>
<gene>
    <name evidence="2" type="ORF">IBL28_01880</name>
</gene>
<reference evidence="2 3" key="1">
    <citation type="submission" date="2020-09" db="EMBL/GenBank/DDBJ databases">
        <title>Sinomicrobium weinanense sp. nov., a halophilic bacteria isolated from saline-alkali soil.</title>
        <authorList>
            <person name="Wu P."/>
            <person name="Ren H."/>
            <person name="Mei Y."/>
            <person name="Liang Y."/>
            <person name="Chen Z."/>
        </authorList>
    </citation>
    <scope>NUCLEOTIDE SEQUENCE [LARGE SCALE GENOMIC DNA]</scope>
    <source>
        <strain evidence="2 3">FJxs</strain>
    </source>
</reference>
<evidence type="ECO:0000313" key="2">
    <source>
        <dbReference type="EMBL" id="MBC9794701.1"/>
    </source>
</evidence>
<name>A0A926JNY2_9FLAO</name>
<keyword evidence="1" id="KW-1133">Transmembrane helix</keyword>
<keyword evidence="1" id="KW-0472">Membrane</keyword>
<organism evidence="2 3">
    <name type="scientific">Sinomicrobium weinanense</name>
    <dbReference type="NCBI Taxonomy" id="2842200"/>
    <lineage>
        <taxon>Bacteria</taxon>
        <taxon>Pseudomonadati</taxon>
        <taxon>Bacteroidota</taxon>
        <taxon>Flavobacteriia</taxon>
        <taxon>Flavobacteriales</taxon>
        <taxon>Flavobacteriaceae</taxon>
        <taxon>Sinomicrobium</taxon>
    </lineage>
</organism>
<keyword evidence="1" id="KW-0812">Transmembrane</keyword>
<evidence type="ECO:0000313" key="3">
    <source>
        <dbReference type="Proteomes" id="UP000653730"/>
    </source>
</evidence>
<feature type="transmembrane region" description="Helical" evidence="1">
    <location>
        <begin position="20"/>
        <end position="41"/>
    </location>
</feature>
<dbReference type="Proteomes" id="UP000653730">
    <property type="component" value="Unassembled WGS sequence"/>
</dbReference>
<comment type="caution">
    <text evidence="2">The sequence shown here is derived from an EMBL/GenBank/DDBJ whole genome shotgun (WGS) entry which is preliminary data.</text>
</comment>
<sequence length="130" mass="14659">MALLKTIHKRVKASTLMETLVATVLIVVIFMVTSLILNNLFAGTVKGNTREIETRLDELEYRVKNNLLKLPHSETFGTWNISVAAEGQGPYREVPATGNGYKDVILKAKRENSDQNIDRKVICKEDDKTR</sequence>
<proteinExistence type="predicted"/>
<dbReference type="AlphaFoldDB" id="A0A926JNY2"/>
<keyword evidence="3" id="KW-1185">Reference proteome</keyword>
<dbReference type="EMBL" id="JACVDC010000002">
    <property type="protein sequence ID" value="MBC9794701.1"/>
    <property type="molecule type" value="Genomic_DNA"/>
</dbReference>